<dbReference type="Proteomes" id="UP000535589">
    <property type="component" value="Unassembled WGS sequence"/>
</dbReference>
<dbReference type="AlphaFoldDB" id="A0A7X8TS14"/>
<dbReference type="Pfam" id="PF02613">
    <property type="entry name" value="Nitrate_red_del"/>
    <property type="match status" value="1"/>
</dbReference>
<dbReference type="SUPFAM" id="SSF89155">
    <property type="entry name" value="TorD-like"/>
    <property type="match status" value="1"/>
</dbReference>
<proteinExistence type="predicted"/>
<sequence length="225" mass="25762">MNLKINVETMGDNEGINTNDISLSLSLLYHLFYQEPNTALIERIVASGMLGLWKSLVQEGQPIIDADLQNERALEQMQADHLALFVGIGMPLAPPWGSVYLSEENLLMQSSTYAWMAHLDQAKLRFNAAEQQPHDHIGLMLSALAQWWHKYQIAKLTGGDAAYYQRALRVTLEQHLLPWLPRFYHHLSQHAQTPLYRLCGKVMMYLIDMIIKEIGAQPRVVTLYY</sequence>
<organism evidence="2 3">
    <name type="scientific">Vibrio agarilyticus</name>
    <dbReference type="NCBI Taxonomy" id="2726741"/>
    <lineage>
        <taxon>Bacteria</taxon>
        <taxon>Pseudomonadati</taxon>
        <taxon>Pseudomonadota</taxon>
        <taxon>Gammaproteobacteria</taxon>
        <taxon>Vibrionales</taxon>
        <taxon>Vibrionaceae</taxon>
        <taxon>Vibrio</taxon>
    </lineage>
</organism>
<dbReference type="InterPro" id="IPR050289">
    <property type="entry name" value="TorD/DmsD_chaperones"/>
</dbReference>
<evidence type="ECO:0000256" key="1">
    <source>
        <dbReference type="ARBA" id="ARBA00023186"/>
    </source>
</evidence>
<keyword evidence="3" id="KW-1185">Reference proteome</keyword>
<keyword evidence="1" id="KW-0143">Chaperone</keyword>
<gene>
    <name evidence="2" type="ORF">HGP28_12725</name>
</gene>
<dbReference type="InterPro" id="IPR020945">
    <property type="entry name" value="DMSO/NO3_reduct_chaperone"/>
</dbReference>
<dbReference type="PANTHER" id="PTHR34227:SF13">
    <property type="entry name" value="TAT PROOFREADING CHAPERONE DMSD-RELATED"/>
    <property type="match status" value="1"/>
</dbReference>
<evidence type="ECO:0000313" key="2">
    <source>
        <dbReference type="EMBL" id="NLS13755.1"/>
    </source>
</evidence>
<dbReference type="InterPro" id="IPR036411">
    <property type="entry name" value="TorD-like_sf"/>
</dbReference>
<protein>
    <submittedName>
        <fullName evidence="2">Uncharacterized protein</fullName>
    </submittedName>
</protein>
<dbReference type="PANTHER" id="PTHR34227">
    <property type="entry name" value="CHAPERONE PROTEIN YCDY"/>
    <property type="match status" value="1"/>
</dbReference>
<dbReference type="EMBL" id="JABAIK010000012">
    <property type="protein sequence ID" value="NLS13755.1"/>
    <property type="molecule type" value="Genomic_DNA"/>
</dbReference>
<reference evidence="2 3" key="1">
    <citation type="submission" date="2020-04" db="EMBL/GenBank/DDBJ databases">
        <title>Vibrio sp. SM6, a novel species isolated from seawater.</title>
        <authorList>
            <person name="Wang X."/>
        </authorList>
    </citation>
    <scope>NUCLEOTIDE SEQUENCE [LARGE SCALE GENOMIC DNA]</scope>
    <source>
        <strain evidence="2 3">SM6</strain>
    </source>
</reference>
<evidence type="ECO:0000313" key="3">
    <source>
        <dbReference type="Proteomes" id="UP000535589"/>
    </source>
</evidence>
<comment type="caution">
    <text evidence="2">The sequence shown here is derived from an EMBL/GenBank/DDBJ whole genome shotgun (WGS) entry which is preliminary data.</text>
</comment>
<name>A0A7X8TS14_9VIBR</name>
<dbReference type="Gene3D" id="1.10.3480.10">
    <property type="entry name" value="TorD-like"/>
    <property type="match status" value="1"/>
</dbReference>
<accession>A0A7X8TS14</accession>
<dbReference type="RefSeq" id="WP_168836855.1">
    <property type="nucleotide sequence ID" value="NZ_JABAIK010000012.1"/>
</dbReference>